<reference evidence="1" key="1">
    <citation type="submission" date="2023-09" db="UniProtKB">
        <authorList>
            <consortium name="Ensembl"/>
        </authorList>
    </citation>
    <scope>IDENTIFICATION</scope>
</reference>
<dbReference type="AlphaFoldDB" id="A0A8C0XVX2"/>
<accession>A0A8C0XVX2</accession>
<dbReference type="Ensembl" id="ENSCCNT00000040230.1">
    <property type="protein sequence ID" value="ENSCCNP00000032018.1"/>
    <property type="gene ID" value="ENSCCNG00000030436.1"/>
</dbReference>
<protein>
    <submittedName>
        <fullName evidence="1">Uncharacterized protein</fullName>
    </submittedName>
</protein>
<sequence length="95" mass="9621">IKSKPPGAAEDPQTALALNLDPVLVKKSDPEGPSLLLPESALSIRIGSTGLLSGKLPATDAEPYQAMQIVAGGRRVGEMPGALSALTGCSLTVQS</sequence>
<evidence type="ECO:0000313" key="1">
    <source>
        <dbReference type="Ensembl" id="ENSCCNP00000032018.1"/>
    </source>
</evidence>
<name>A0A8C0XVX2_CASCN</name>
<organism evidence="1">
    <name type="scientific">Castor canadensis</name>
    <name type="common">American beaver</name>
    <dbReference type="NCBI Taxonomy" id="51338"/>
    <lineage>
        <taxon>Eukaryota</taxon>
        <taxon>Metazoa</taxon>
        <taxon>Chordata</taxon>
        <taxon>Craniata</taxon>
        <taxon>Vertebrata</taxon>
        <taxon>Euteleostomi</taxon>
        <taxon>Mammalia</taxon>
        <taxon>Eutheria</taxon>
        <taxon>Euarchontoglires</taxon>
        <taxon>Glires</taxon>
        <taxon>Rodentia</taxon>
        <taxon>Castorimorpha</taxon>
        <taxon>Castoridae</taxon>
        <taxon>Castor</taxon>
    </lineage>
</organism>
<proteinExistence type="predicted"/>